<sequence>MFEKLVDVKDVWVKRPPDSVEWKFGEDVTISAIVSVIRTVFKNAKSFPNIPEKSEKQWFAKNFVYRRLAKLHSKSNIQRRKWAEDACCPYDDFSLAVSDVAMQE</sequence>
<protein>
    <submittedName>
        <fullName evidence="1">Uncharacterized protein</fullName>
    </submittedName>
</protein>
<comment type="caution">
    <text evidence="1">The sequence shown here is derived from an EMBL/GenBank/DDBJ whole genome shotgun (WGS) entry which is preliminary data.</text>
</comment>
<accession>A0A4Y2H0E9</accession>
<reference evidence="1 2" key="1">
    <citation type="journal article" date="2019" name="Sci. Rep.">
        <title>Orb-weaving spider Araneus ventricosus genome elucidates the spidroin gene catalogue.</title>
        <authorList>
            <person name="Kono N."/>
            <person name="Nakamura H."/>
            <person name="Ohtoshi R."/>
            <person name="Moran D.A.P."/>
            <person name="Shinohara A."/>
            <person name="Yoshida Y."/>
            <person name="Fujiwara M."/>
            <person name="Mori M."/>
            <person name="Tomita M."/>
            <person name="Arakawa K."/>
        </authorList>
    </citation>
    <scope>NUCLEOTIDE SEQUENCE [LARGE SCALE GENOMIC DNA]</scope>
</reference>
<proteinExistence type="predicted"/>
<dbReference type="Proteomes" id="UP000499080">
    <property type="component" value="Unassembled WGS sequence"/>
</dbReference>
<evidence type="ECO:0000313" key="2">
    <source>
        <dbReference type="Proteomes" id="UP000499080"/>
    </source>
</evidence>
<dbReference type="EMBL" id="BGPR01001687">
    <property type="protein sequence ID" value="GBM59540.1"/>
    <property type="molecule type" value="Genomic_DNA"/>
</dbReference>
<evidence type="ECO:0000313" key="1">
    <source>
        <dbReference type="EMBL" id="GBM59540.1"/>
    </source>
</evidence>
<dbReference type="AlphaFoldDB" id="A0A4Y2H0E9"/>
<gene>
    <name evidence="1" type="ORF">AVEN_63056_1</name>
</gene>
<keyword evidence="2" id="KW-1185">Reference proteome</keyword>
<name>A0A4Y2H0E9_ARAVE</name>
<organism evidence="1 2">
    <name type="scientific">Araneus ventricosus</name>
    <name type="common">Orbweaver spider</name>
    <name type="synonym">Epeira ventricosa</name>
    <dbReference type="NCBI Taxonomy" id="182803"/>
    <lineage>
        <taxon>Eukaryota</taxon>
        <taxon>Metazoa</taxon>
        <taxon>Ecdysozoa</taxon>
        <taxon>Arthropoda</taxon>
        <taxon>Chelicerata</taxon>
        <taxon>Arachnida</taxon>
        <taxon>Araneae</taxon>
        <taxon>Araneomorphae</taxon>
        <taxon>Entelegynae</taxon>
        <taxon>Araneoidea</taxon>
        <taxon>Araneidae</taxon>
        <taxon>Araneus</taxon>
    </lineage>
</organism>